<evidence type="ECO:0000313" key="3">
    <source>
        <dbReference type="Proteomes" id="UP001291623"/>
    </source>
</evidence>
<dbReference type="PANTHER" id="PTHR34786:SF1">
    <property type="entry name" value="OS09G0504900 PROTEIN"/>
    <property type="match status" value="1"/>
</dbReference>
<keyword evidence="3" id="KW-1185">Reference proteome</keyword>
<comment type="caution">
    <text evidence="2">The sequence shown here is derived from an EMBL/GenBank/DDBJ whole genome shotgun (WGS) entry which is preliminary data.</text>
</comment>
<dbReference type="EMBL" id="JAVYJV010000013">
    <property type="protein sequence ID" value="KAK4355264.1"/>
    <property type="molecule type" value="Genomic_DNA"/>
</dbReference>
<sequence>MLSQMVEPMLRAVAEISTLLARSFFMGFSLTVLALLARIRVLVQQILLDVICVFNNVSSLSQREQAIKLSQDGFEVFSGNTFRKSISGLPRMFLGIDKYVLVERQNEKDIGSREKEFGEDVSLKHLRFGYESIEIFLGDDEPERLTSKDLVTVKA</sequence>
<dbReference type="PANTHER" id="PTHR34786">
    <property type="entry name" value="OS09G0504900 PROTEIN"/>
    <property type="match status" value="1"/>
</dbReference>
<keyword evidence="1" id="KW-1133">Transmembrane helix</keyword>
<organism evidence="2 3">
    <name type="scientific">Anisodus tanguticus</name>
    <dbReference type="NCBI Taxonomy" id="243964"/>
    <lineage>
        <taxon>Eukaryota</taxon>
        <taxon>Viridiplantae</taxon>
        <taxon>Streptophyta</taxon>
        <taxon>Embryophyta</taxon>
        <taxon>Tracheophyta</taxon>
        <taxon>Spermatophyta</taxon>
        <taxon>Magnoliopsida</taxon>
        <taxon>eudicotyledons</taxon>
        <taxon>Gunneridae</taxon>
        <taxon>Pentapetalae</taxon>
        <taxon>asterids</taxon>
        <taxon>lamiids</taxon>
        <taxon>Solanales</taxon>
        <taxon>Solanaceae</taxon>
        <taxon>Solanoideae</taxon>
        <taxon>Hyoscyameae</taxon>
        <taxon>Anisodus</taxon>
    </lineage>
</organism>
<gene>
    <name evidence="2" type="ORF">RND71_024235</name>
</gene>
<proteinExistence type="predicted"/>
<keyword evidence="1" id="KW-0472">Membrane</keyword>
<accession>A0AAE1RQA0</accession>
<feature type="transmembrane region" description="Helical" evidence="1">
    <location>
        <begin position="20"/>
        <end position="37"/>
    </location>
</feature>
<reference evidence="2" key="1">
    <citation type="submission" date="2023-12" db="EMBL/GenBank/DDBJ databases">
        <title>Genome assembly of Anisodus tanguticus.</title>
        <authorList>
            <person name="Wang Y.-J."/>
        </authorList>
    </citation>
    <scope>NUCLEOTIDE SEQUENCE</scope>
    <source>
        <strain evidence="2">KB-2021</strain>
        <tissue evidence="2">Leaf</tissue>
    </source>
</reference>
<dbReference type="Proteomes" id="UP001291623">
    <property type="component" value="Unassembled WGS sequence"/>
</dbReference>
<evidence type="ECO:0000313" key="2">
    <source>
        <dbReference type="EMBL" id="KAK4355264.1"/>
    </source>
</evidence>
<evidence type="ECO:0000256" key="1">
    <source>
        <dbReference type="SAM" id="Phobius"/>
    </source>
</evidence>
<protein>
    <submittedName>
        <fullName evidence="2">Uncharacterized protein</fullName>
    </submittedName>
</protein>
<name>A0AAE1RQA0_9SOLA</name>
<dbReference type="AlphaFoldDB" id="A0AAE1RQA0"/>
<keyword evidence="1" id="KW-0812">Transmembrane</keyword>